<feature type="region of interest" description="Disordered" evidence="1">
    <location>
        <begin position="581"/>
        <end position="614"/>
    </location>
</feature>
<feature type="compositionally biased region" description="Low complexity" evidence="1">
    <location>
        <begin position="657"/>
        <end position="667"/>
    </location>
</feature>
<feature type="compositionally biased region" description="Basic and acidic residues" evidence="1">
    <location>
        <begin position="1985"/>
        <end position="2010"/>
    </location>
</feature>
<feature type="compositionally biased region" description="Acidic residues" evidence="1">
    <location>
        <begin position="298"/>
        <end position="317"/>
    </location>
</feature>
<gene>
    <name evidence="3" type="ORF">H5410_053915</name>
</gene>
<comment type="caution">
    <text evidence="3">The sequence shown here is derived from an EMBL/GenBank/DDBJ whole genome shotgun (WGS) entry which is preliminary data.</text>
</comment>
<feature type="region of interest" description="Disordered" evidence="1">
    <location>
        <begin position="230"/>
        <end position="417"/>
    </location>
</feature>
<evidence type="ECO:0000313" key="3">
    <source>
        <dbReference type="EMBL" id="KAG5583288.1"/>
    </source>
</evidence>
<evidence type="ECO:0000313" key="4">
    <source>
        <dbReference type="Proteomes" id="UP000824120"/>
    </source>
</evidence>
<feature type="region of interest" description="Disordered" evidence="1">
    <location>
        <begin position="1892"/>
        <end position="2023"/>
    </location>
</feature>
<keyword evidence="2" id="KW-0472">Membrane</keyword>
<sequence length="2023" mass="224958">MGVGLVEIGVEMRRILMFSIKGCYVTVLKHPFLVSMLCFIAFLYRSFPFLFSILLAASPVLVCTAVLLGTLLSFGQPNIPEIEREEQTSSHDIVPLRTGVLYDTTHIESAEDSYYVERFTERGIVDQSIDKINDLSPLLVERSRDIQIGNEGFEEAGREFHEQNYEEKHGDGELTESQYSPIPTVDEGFEEAVREFYEQNNEKNEEEHDDGELLESQYSPIPTVDEDFEEAEREFYEQNSEKSEEKHDDGELMESQYSPIPTVDNENIEFDFDRSDSFDSRRVNLNSLPGSPWKKEREEEEEQEEEEDDDDDESFDSESDRAESSSPDASMADIIPMLHELHPLLDEDTPQHVSLLHDGSDAASDSSGKTTESDSEFDDGVENQEELEVADDENEDGEDDEGKQDEEDISKSAITWTEEDQKNLIDLGSSEVERNQRLENLMARRRAVKKMRLMMTEKNLIDLESADLPFNIPSISTARNNPFDVHNDNYDLGLPPIPGSAPSVLVPRRNPFDLPYDSSEEKPNLMEDEQDIITFQAKDPLFRRHESFIVRPSIFGLNRQDKQDSHLRPYFVPERMATEGTSYSPFQSQSSELSDSKVSSVPETESLSSVEDLEDSNLIEGQLRHKSLDQQELECRNLMDEHISEEPEHTSEHVRHGSQSSEEVESLVQLGTVENHHEAEETLLQEGRVTSALELNPTEIQSKPETSYQRYSSQSSSSSLAEVSERVFIDKEGEMRSSFEEIMGHIEQNGISRQASFHGPDFHITSTSVDHTPCEHPIYDSSPSAIRENRFSATFSSDQHVESETAFPPTLVERTISFVERESEENSQDIEKSLPTNEEILAPADGQEFLSREVVCQNELDVAKAEISEDDEVFGGANALPVPELVVGQTSIDSESSADEDFGHKEGTIDHAQHQVSSSRFDADTHIVSQLVVDHTVESLSTSSDHQNIRQMGDEQRSLIAEVPLDQPVMPSLEKQSVEDVTEKEESIVSEQHDLPSLDAVESSVTDALSEVDETQITVGHQYASTERSISQCEEELAYSDKSIDEHPSDDKEVKETPAILVESIEEASTTETLNVSEIHDLDDGIPIISSPRTPNSISNLHEVVEAPRGASLSGLKNMILEENDNQIKVLENYVLPPEAADFQHDELYIVEETDGIEDIDEAFLYELDTVGDFSINELGSSQNEFERRIDSTGEGLSAFHTVDSGTPEVAEEVCAEIHERKFPLHPDILNASTFEEIDKHEEKECASEIQKSGMSIIDHLDASHTKFAEGEVHNAVDARSIEGGLPADSDIEPSDPMKKLNLDAQEIVPEMTIAEAQNSVFEVANAESAQTGVTEVPQEVIVKEETDSGMPVLEAQTIQDIESAFWQVYEKEMEKSNVFELYNAEDSGMPVLEAQTVEDIELAFRGTSEKETLNSNVYELPNAKLVSEESGSSDNSAVFEVSSSVLNDSGMPEVEAHTIEDIESAFGISSEKEKEHLNVVELPNAKLVTEESRDSDDAAVFEVSSSVKEDSEMPVVEAQTIEDIESAFRISSEKEIVHSNVLELPNATLVTEKSVNSDDEVVFDVSSSVQEDSGMPVLEAQTAEDINLTFRQIGEKSNVLEQPFAELATEESGDFDDAVMFDVSSSVQEDSGMPVREAQTAENITLAFRQISEQEIEKSNVLEQPNAKLETEESGDSDNAAVFDVSSRVHEDSGMPVLEAETVEDINLAFRQISEQEIAEKSNVLEQSNAELTTEESGNSVNAAVFEVSGSVLEDPQMPVVEEQTAEDINLAFRQISEQETDEKSNVLEQPNAELATEESAAEVSSSALEDSEMPVPEAETFEDIDMIFRRISEKEMKKSNVLEQPNAELATEVSGSSDNTVVLEASSVTRNMQLPILETRPTEYFDLDHEKLSESDDETLICRDSVGGDEHPGESEDVGASSDSQNIETDLALKQVLEGNLEKPLNSTSERESAEAKPIEAGSSNDMESSVRGSDLPDFGEGETEKGDHEVILKEAKTSTAEKPDHAVDMPTTSDVQGKKD</sequence>
<feature type="transmembrane region" description="Helical" evidence="2">
    <location>
        <begin position="15"/>
        <end position="42"/>
    </location>
</feature>
<feature type="compositionally biased region" description="Acidic residues" evidence="1">
    <location>
        <begin position="373"/>
        <end position="408"/>
    </location>
</feature>
<dbReference type="EMBL" id="JACXVP010000010">
    <property type="protein sequence ID" value="KAG5583288.1"/>
    <property type="molecule type" value="Genomic_DNA"/>
</dbReference>
<keyword evidence="2" id="KW-0812">Transmembrane</keyword>
<evidence type="ECO:0000256" key="1">
    <source>
        <dbReference type="SAM" id="MobiDB-lite"/>
    </source>
</evidence>
<accession>A0A9J5X8L5</accession>
<reference evidence="3 4" key="1">
    <citation type="submission" date="2020-09" db="EMBL/GenBank/DDBJ databases">
        <title>De no assembly of potato wild relative species, Solanum commersonii.</title>
        <authorList>
            <person name="Cho K."/>
        </authorList>
    </citation>
    <scope>NUCLEOTIDE SEQUENCE [LARGE SCALE GENOMIC DNA]</scope>
    <source>
        <strain evidence="3">LZ3.2</strain>
        <tissue evidence="3">Leaf</tissue>
    </source>
</reference>
<feature type="compositionally biased region" description="Polar residues" evidence="1">
    <location>
        <begin position="1964"/>
        <end position="1974"/>
    </location>
</feature>
<dbReference type="PANTHER" id="PTHR33870:SF4">
    <property type="entry name" value="CARDIOMYOPATHY-ASSOCIATED PROTEIN"/>
    <property type="match status" value="1"/>
</dbReference>
<keyword evidence="4" id="KW-1185">Reference proteome</keyword>
<feature type="transmembrane region" description="Helical" evidence="2">
    <location>
        <begin position="49"/>
        <end position="74"/>
    </location>
</feature>
<feature type="compositionally biased region" description="Polar residues" evidence="1">
    <location>
        <begin position="2013"/>
        <end position="2023"/>
    </location>
</feature>
<name>A0A9J5X8L5_SOLCO</name>
<dbReference type="Proteomes" id="UP000824120">
    <property type="component" value="Chromosome 10"/>
</dbReference>
<dbReference type="PANTHER" id="PTHR33870">
    <property type="entry name" value="CARDIOMYOPATHY-ASSOCIATED PROTEIN"/>
    <property type="match status" value="1"/>
</dbReference>
<feature type="region of interest" description="Disordered" evidence="1">
    <location>
        <begin position="1794"/>
        <end position="1817"/>
    </location>
</feature>
<feature type="compositionally biased region" description="Basic and acidic residues" evidence="1">
    <location>
        <begin position="233"/>
        <end position="250"/>
    </location>
</feature>
<feature type="region of interest" description="Disordered" evidence="1">
    <location>
        <begin position="645"/>
        <end position="667"/>
    </location>
</feature>
<organism evidence="3 4">
    <name type="scientific">Solanum commersonii</name>
    <name type="common">Commerson's wild potato</name>
    <name type="synonym">Commerson's nightshade</name>
    <dbReference type="NCBI Taxonomy" id="4109"/>
    <lineage>
        <taxon>Eukaryota</taxon>
        <taxon>Viridiplantae</taxon>
        <taxon>Streptophyta</taxon>
        <taxon>Embryophyta</taxon>
        <taxon>Tracheophyta</taxon>
        <taxon>Spermatophyta</taxon>
        <taxon>Magnoliopsida</taxon>
        <taxon>eudicotyledons</taxon>
        <taxon>Gunneridae</taxon>
        <taxon>Pentapetalae</taxon>
        <taxon>asterids</taxon>
        <taxon>lamiids</taxon>
        <taxon>Solanales</taxon>
        <taxon>Solanaceae</taxon>
        <taxon>Solanoideae</taxon>
        <taxon>Solaneae</taxon>
        <taxon>Solanum</taxon>
    </lineage>
</organism>
<proteinExistence type="predicted"/>
<keyword evidence="2" id="KW-1133">Transmembrane helix</keyword>
<protein>
    <submittedName>
        <fullName evidence="3">Uncharacterized protein</fullName>
    </submittedName>
</protein>
<feature type="compositionally biased region" description="Basic and acidic residues" evidence="1">
    <location>
        <begin position="1951"/>
        <end position="1960"/>
    </location>
</feature>
<feature type="compositionally biased region" description="Basic and acidic residues" evidence="1">
    <location>
        <begin position="645"/>
        <end position="655"/>
    </location>
</feature>
<feature type="compositionally biased region" description="Basic and acidic residues" evidence="1">
    <location>
        <begin position="271"/>
        <end position="282"/>
    </location>
</feature>
<dbReference type="OrthoDB" id="1908091at2759"/>
<evidence type="ECO:0000256" key="2">
    <source>
        <dbReference type="SAM" id="Phobius"/>
    </source>
</evidence>
<feature type="compositionally biased region" description="Low complexity" evidence="1">
    <location>
        <begin position="582"/>
        <end position="610"/>
    </location>
</feature>